<gene>
    <name evidence="1" type="ORF">CRM22_002722</name>
</gene>
<dbReference type="AlphaFoldDB" id="A0A4S2M4P8"/>
<dbReference type="Proteomes" id="UP000308267">
    <property type="component" value="Unassembled WGS sequence"/>
</dbReference>
<evidence type="ECO:0000313" key="2">
    <source>
        <dbReference type="Proteomes" id="UP000308267"/>
    </source>
</evidence>
<reference evidence="1 2" key="1">
    <citation type="journal article" date="2019" name="BMC Genomics">
        <title>New insights from Opisthorchis felineus genome: update on genomics of the epidemiologically important liver flukes.</title>
        <authorList>
            <person name="Ershov N.I."/>
            <person name="Mordvinov V.A."/>
            <person name="Prokhortchouk E.B."/>
            <person name="Pakharukova M.Y."/>
            <person name="Gunbin K.V."/>
            <person name="Ustyantsev K."/>
            <person name="Genaev M.A."/>
            <person name="Blinov A.G."/>
            <person name="Mazur A."/>
            <person name="Boulygina E."/>
            <person name="Tsygankova S."/>
            <person name="Khrameeva E."/>
            <person name="Chekanov N."/>
            <person name="Fan G."/>
            <person name="Xiao A."/>
            <person name="Zhang H."/>
            <person name="Xu X."/>
            <person name="Yang H."/>
            <person name="Solovyev V."/>
            <person name="Lee S.M."/>
            <person name="Liu X."/>
            <person name="Afonnikov D.A."/>
            <person name="Skryabin K.G."/>
        </authorList>
    </citation>
    <scope>NUCLEOTIDE SEQUENCE [LARGE SCALE GENOMIC DNA]</scope>
    <source>
        <strain evidence="1">AK-0245</strain>
        <tissue evidence="1">Whole organism</tissue>
    </source>
</reference>
<proteinExistence type="predicted"/>
<protein>
    <submittedName>
        <fullName evidence="1">Uncharacterized protein</fullName>
    </submittedName>
</protein>
<accession>A0A4S2M4P8</accession>
<sequence length="93" mass="10036">ARETGSLRNAENIAKAQYARSSETKEFPATLMNMALGFVSSEITDQERLGSVLLCTGCIFDVLVSSKDYVESAVVRGIMAAQKPEHPVSATLK</sequence>
<keyword evidence="2" id="KW-1185">Reference proteome</keyword>
<organism evidence="1 2">
    <name type="scientific">Opisthorchis felineus</name>
    <dbReference type="NCBI Taxonomy" id="147828"/>
    <lineage>
        <taxon>Eukaryota</taxon>
        <taxon>Metazoa</taxon>
        <taxon>Spiralia</taxon>
        <taxon>Lophotrochozoa</taxon>
        <taxon>Platyhelminthes</taxon>
        <taxon>Trematoda</taxon>
        <taxon>Digenea</taxon>
        <taxon>Opisthorchiida</taxon>
        <taxon>Opisthorchiata</taxon>
        <taxon>Opisthorchiidae</taxon>
        <taxon>Opisthorchis</taxon>
    </lineage>
</organism>
<dbReference type="EMBL" id="SJOL01004733">
    <property type="protein sequence ID" value="TGZ71300.1"/>
    <property type="molecule type" value="Genomic_DNA"/>
</dbReference>
<name>A0A4S2M4P8_OPIFE</name>
<comment type="caution">
    <text evidence="1">The sequence shown here is derived from an EMBL/GenBank/DDBJ whole genome shotgun (WGS) entry which is preliminary data.</text>
</comment>
<feature type="non-terminal residue" evidence="1">
    <location>
        <position position="93"/>
    </location>
</feature>
<evidence type="ECO:0000313" key="1">
    <source>
        <dbReference type="EMBL" id="TGZ71300.1"/>
    </source>
</evidence>
<feature type="non-terminal residue" evidence="1">
    <location>
        <position position="1"/>
    </location>
</feature>